<dbReference type="EMBL" id="JAAVJL010000001">
    <property type="protein sequence ID" value="NMF58009.1"/>
    <property type="molecule type" value="Genomic_DNA"/>
</dbReference>
<evidence type="ECO:0000313" key="2">
    <source>
        <dbReference type="EMBL" id="NMF58009.1"/>
    </source>
</evidence>
<evidence type="ECO:0000256" key="1">
    <source>
        <dbReference type="SAM" id="Phobius"/>
    </source>
</evidence>
<dbReference type="NCBIfam" id="TIGR02532">
    <property type="entry name" value="IV_pilin_GFxxxE"/>
    <property type="match status" value="1"/>
</dbReference>
<keyword evidence="1" id="KW-1133">Transmembrane helix</keyword>
<dbReference type="PROSITE" id="PS00409">
    <property type="entry name" value="PROKAR_NTER_METHYL"/>
    <property type="match status" value="1"/>
</dbReference>
<protein>
    <submittedName>
        <fullName evidence="2">Prepilin-type N-terminal cleavage/methylation domain-containing protein</fullName>
    </submittedName>
</protein>
<keyword evidence="1" id="KW-0472">Membrane</keyword>
<comment type="caution">
    <text evidence="2">The sequence shown here is derived from an EMBL/GenBank/DDBJ whole genome shotgun (WGS) entry which is preliminary data.</text>
</comment>
<dbReference type="Pfam" id="PF07963">
    <property type="entry name" value="N_methyl"/>
    <property type="match status" value="1"/>
</dbReference>
<dbReference type="InterPro" id="IPR012902">
    <property type="entry name" value="N_methyl_site"/>
</dbReference>
<dbReference type="RefSeq" id="WP_169362962.1">
    <property type="nucleotide sequence ID" value="NZ_JAAVJL010000001.1"/>
</dbReference>
<keyword evidence="1" id="KW-0812">Transmembrane</keyword>
<proteinExistence type="predicted"/>
<accession>A0ABX1LPF5</accession>
<dbReference type="Proteomes" id="UP000738376">
    <property type="component" value="Unassembled WGS sequence"/>
</dbReference>
<sequence length="189" mass="20498">MLWLSKKRNNQKLLRWILLRNRDHGFTLIEVLVVMVIVGVLSAIVAPGWLGFVNNNRLSASQSRVFSTIKDAQAVAKRSGTTVDFKIGNDPTNGAYVVTSRSQAQYLEQGVQVLSVTKSGTSCSLSSTIPLTITFSAQGVPTTVNNCSNFTDYPLKITLNVANTPNRKRCTSITTILGSMKSGADTDCP</sequence>
<keyword evidence="3" id="KW-1185">Reference proteome</keyword>
<name>A0ABX1LPF5_9CYAN</name>
<dbReference type="Gene3D" id="3.30.700.10">
    <property type="entry name" value="Glycoprotein, Type 4 Pilin"/>
    <property type="match status" value="1"/>
</dbReference>
<evidence type="ECO:0000313" key="3">
    <source>
        <dbReference type="Proteomes" id="UP000738376"/>
    </source>
</evidence>
<gene>
    <name evidence="2" type="ORF">HC246_08230</name>
</gene>
<organism evidence="2 3">
    <name type="scientific">Pseudanabaena yagii GIHE-NHR1</name>
    <dbReference type="NCBI Taxonomy" id="2722753"/>
    <lineage>
        <taxon>Bacteria</taxon>
        <taxon>Bacillati</taxon>
        <taxon>Cyanobacteriota</taxon>
        <taxon>Cyanophyceae</taxon>
        <taxon>Pseudanabaenales</taxon>
        <taxon>Pseudanabaenaceae</taxon>
        <taxon>Pseudanabaena</taxon>
        <taxon>Pseudanabaena yagii</taxon>
    </lineage>
</organism>
<dbReference type="InterPro" id="IPR045584">
    <property type="entry name" value="Pilin-like"/>
</dbReference>
<dbReference type="SUPFAM" id="SSF54523">
    <property type="entry name" value="Pili subunits"/>
    <property type="match status" value="1"/>
</dbReference>
<feature type="transmembrane region" description="Helical" evidence="1">
    <location>
        <begin position="25"/>
        <end position="50"/>
    </location>
</feature>
<reference evidence="2 3" key="1">
    <citation type="submission" date="2020-03" db="EMBL/GenBank/DDBJ databases">
        <title>Draft Genome Sequence of 2-Methylisoborneol Producing Pseudanabaena yagii Strain GIHE-NHR1 Isolated from North Han River in South Korea.</title>
        <authorList>
            <person name="Jeong J."/>
        </authorList>
    </citation>
    <scope>NUCLEOTIDE SEQUENCE [LARGE SCALE GENOMIC DNA]</scope>
    <source>
        <strain evidence="2 3">GIHE-NHR1</strain>
    </source>
</reference>